<proteinExistence type="inferred from homology"/>
<dbReference type="InterPro" id="IPR006015">
    <property type="entry name" value="Universal_stress_UspA"/>
</dbReference>
<gene>
    <name evidence="3" type="ORF">S03H2_41702</name>
</gene>
<dbReference type="PRINTS" id="PR01438">
    <property type="entry name" value="UNVRSLSTRESS"/>
</dbReference>
<reference evidence="3" key="1">
    <citation type="journal article" date="2014" name="Front. Microbiol.">
        <title>High frequency of phylogenetically diverse reductive dehalogenase-homologous genes in deep subseafloor sedimentary metagenomes.</title>
        <authorList>
            <person name="Kawai M."/>
            <person name="Futagami T."/>
            <person name="Toyoda A."/>
            <person name="Takaki Y."/>
            <person name="Nishi S."/>
            <person name="Hori S."/>
            <person name="Arai W."/>
            <person name="Tsubouchi T."/>
            <person name="Morono Y."/>
            <person name="Uchiyama I."/>
            <person name="Ito T."/>
            <person name="Fujiyama A."/>
            <person name="Inagaki F."/>
            <person name="Takami H."/>
        </authorList>
    </citation>
    <scope>NUCLEOTIDE SEQUENCE</scope>
    <source>
        <strain evidence="3">Expedition CK06-06</strain>
    </source>
</reference>
<dbReference type="InterPro" id="IPR006016">
    <property type="entry name" value="UspA"/>
</dbReference>
<name>X1J165_9ZZZZ</name>
<protein>
    <recommendedName>
        <fullName evidence="2">UspA domain-containing protein</fullName>
    </recommendedName>
</protein>
<comment type="similarity">
    <text evidence="1">Belongs to the universal stress protein A family.</text>
</comment>
<dbReference type="SUPFAM" id="SSF52402">
    <property type="entry name" value="Adenine nucleotide alpha hydrolases-like"/>
    <property type="match status" value="1"/>
</dbReference>
<sequence>MYKKILVPLDGSELSECVLDHVTAIATGCHIPEVILLTVIEPVSQQVYAELGEQLARDIQNKAGVDVNNYLLKVADSLKKNGLVVQTAVISGKPTEEILDYANKNQVDLIVM</sequence>
<dbReference type="Gene3D" id="3.40.50.620">
    <property type="entry name" value="HUPs"/>
    <property type="match status" value="1"/>
</dbReference>
<dbReference type="InterPro" id="IPR014729">
    <property type="entry name" value="Rossmann-like_a/b/a_fold"/>
</dbReference>
<organism evidence="3">
    <name type="scientific">marine sediment metagenome</name>
    <dbReference type="NCBI Taxonomy" id="412755"/>
    <lineage>
        <taxon>unclassified sequences</taxon>
        <taxon>metagenomes</taxon>
        <taxon>ecological metagenomes</taxon>
    </lineage>
</organism>
<dbReference type="CDD" id="cd00293">
    <property type="entry name" value="USP-like"/>
    <property type="match status" value="1"/>
</dbReference>
<evidence type="ECO:0000256" key="1">
    <source>
        <dbReference type="ARBA" id="ARBA00008791"/>
    </source>
</evidence>
<feature type="domain" description="UspA" evidence="2">
    <location>
        <begin position="1"/>
        <end position="112"/>
    </location>
</feature>
<evidence type="ECO:0000259" key="2">
    <source>
        <dbReference type="Pfam" id="PF00582"/>
    </source>
</evidence>
<evidence type="ECO:0000313" key="3">
    <source>
        <dbReference type="EMBL" id="GAH72089.1"/>
    </source>
</evidence>
<dbReference type="AlphaFoldDB" id="X1J165"/>
<dbReference type="PANTHER" id="PTHR46268:SF6">
    <property type="entry name" value="UNIVERSAL STRESS PROTEIN UP12"/>
    <property type="match status" value="1"/>
</dbReference>
<dbReference type="PANTHER" id="PTHR46268">
    <property type="entry name" value="STRESS RESPONSE PROTEIN NHAX"/>
    <property type="match status" value="1"/>
</dbReference>
<dbReference type="EMBL" id="BARU01025920">
    <property type="protein sequence ID" value="GAH72089.1"/>
    <property type="molecule type" value="Genomic_DNA"/>
</dbReference>
<comment type="caution">
    <text evidence="3">The sequence shown here is derived from an EMBL/GenBank/DDBJ whole genome shotgun (WGS) entry which is preliminary data.</text>
</comment>
<dbReference type="Pfam" id="PF00582">
    <property type="entry name" value="Usp"/>
    <property type="match status" value="1"/>
</dbReference>
<feature type="non-terminal residue" evidence="3">
    <location>
        <position position="112"/>
    </location>
</feature>
<accession>X1J165</accession>